<name>A0ACC0WDU1_9STRA</name>
<evidence type="ECO:0000313" key="2">
    <source>
        <dbReference type="Proteomes" id="UP001163321"/>
    </source>
</evidence>
<sequence>MTTKVPNAKLTATKALNVIPAVSKTLNAIPAVTKALNAIPTVTTVLNVNLAMAKTTTTTPTVKQLASRCPGRKKNIGRGKKITIPADGACPPSQTAACFPIQIDLSFQAANIQNLGAPELVNALSSWAGDTFSNEWLGNKTTQFIMDIDVHPEIESKTFSVVCLPDEPDVPSVLSLFMIPRNVALNVYEEAKVHLENGKDKHLGVEITMDAAIRLPTRVLGGYVNNIKSVHRYKQCSRKILQCLKEHQCSQASIDHFLGMRYRKTLTGTHGCLTDVSNYLLSEFVGESYISGSIQDLMSAAFFEDHNGSIVFYVTAPGKDFEFPSVVHFITIFLISLSTRHYGAIIVDFVNCKLLLGESVGDFAFTDDLADHMHWLLADVSTFDKKTFAVEDAAVPKQGSGSKSFAINSFATFQHLVIPQKIPQWKEGNSTTWRAAWIERLLLGDNHYSEIHTDDAALKLLGDDEPTKMLHINGHDVQHFPSMALWVSDKNVIAVPLDTSSCSFSPDGASNSGDDGDDFDEAIGNDIDDDFDGVAGSDVDNEAGDRPNAERDGPPLLIELGQTFDDFDEAHKYISTFDE</sequence>
<dbReference type="Proteomes" id="UP001163321">
    <property type="component" value="Chromosome 2"/>
</dbReference>
<proteinExistence type="predicted"/>
<gene>
    <name evidence="1" type="ORF">PsorP6_017175</name>
</gene>
<evidence type="ECO:0000313" key="1">
    <source>
        <dbReference type="EMBL" id="KAI9916974.1"/>
    </source>
</evidence>
<keyword evidence="2" id="KW-1185">Reference proteome</keyword>
<reference evidence="1 2" key="1">
    <citation type="journal article" date="2022" name="bioRxiv">
        <title>The genome of the oomycete Peronosclerospora sorghi, a cosmopolitan pathogen of maize and sorghum, is inflated with dispersed pseudogenes.</title>
        <authorList>
            <person name="Fletcher K."/>
            <person name="Martin F."/>
            <person name="Isakeit T."/>
            <person name="Cavanaugh K."/>
            <person name="Magill C."/>
            <person name="Michelmore R."/>
        </authorList>
    </citation>
    <scope>NUCLEOTIDE SEQUENCE [LARGE SCALE GENOMIC DNA]</scope>
    <source>
        <strain evidence="1">P6</strain>
    </source>
</reference>
<organism evidence="1 2">
    <name type="scientific">Peronosclerospora sorghi</name>
    <dbReference type="NCBI Taxonomy" id="230839"/>
    <lineage>
        <taxon>Eukaryota</taxon>
        <taxon>Sar</taxon>
        <taxon>Stramenopiles</taxon>
        <taxon>Oomycota</taxon>
        <taxon>Peronosporomycetes</taxon>
        <taxon>Peronosporales</taxon>
        <taxon>Peronosporaceae</taxon>
        <taxon>Peronosclerospora</taxon>
    </lineage>
</organism>
<dbReference type="EMBL" id="CM047581">
    <property type="protein sequence ID" value="KAI9916974.1"/>
    <property type="molecule type" value="Genomic_DNA"/>
</dbReference>
<accession>A0ACC0WDU1</accession>
<protein>
    <submittedName>
        <fullName evidence="1">Uncharacterized protein</fullName>
    </submittedName>
</protein>
<comment type="caution">
    <text evidence="1">The sequence shown here is derived from an EMBL/GenBank/DDBJ whole genome shotgun (WGS) entry which is preliminary data.</text>
</comment>